<proteinExistence type="predicted"/>
<evidence type="ECO:0000256" key="1">
    <source>
        <dbReference type="SAM" id="MobiDB-lite"/>
    </source>
</evidence>
<reference evidence="3 4" key="1">
    <citation type="journal article" date="2013" name="ISME J.">
        <title>Metabolic model for the filamentous 'Candidatus Microthrix parvicella' based on genomic and metagenomic analyses.</title>
        <authorList>
            <person name="Jon McIlroy S."/>
            <person name="Kristiansen R."/>
            <person name="Albertsen M."/>
            <person name="Michael Karst S."/>
            <person name="Rossetti S."/>
            <person name="Lund Nielsen J."/>
            <person name="Tandoi V."/>
            <person name="James Seviour R."/>
            <person name="Nielsen P.H."/>
        </authorList>
    </citation>
    <scope>NUCLEOTIDE SEQUENCE [LARGE SCALE GENOMIC DNA]</scope>
    <source>
        <strain evidence="3 4">RN1</strain>
    </source>
</reference>
<evidence type="ECO:0000313" key="4">
    <source>
        <dbReference type="Proteomes" id="UP000018291"/>
    </source>
</evidence>
<dbReference type="EMBL" id="CANL01000040">
    <property type="protein sequence ID" value="CCM64720.1"/>
    <property type="molecule type" value="Genomic_DNA"/>
</dbReference>
<feature type="region of interest" description="Disordered" evidence="1">
    <location>
        <begin position="57"/>
        <end position="81"/>
    </location>
</feature>
<protein>
    <submittedName>
        <fullName evidence="3">Uncharacterized protein</fullName>
    </submittedName>
</protein>
<keyword evidence="2" id="KW-0472">Membrane</keyword>
<evidence type="ECO:0000313" key="3">
    <source>
        <dbReference type="EMBL" id="CCM64720.1"/>
    </source>
</evidence>
<keyword evidence="4" id="KW-1185">Reference proteome</keyword>
<organism evidence="3 4">
    <name type="scientific">Candidatus Neomicrothrix parvicella RN1</name>
    <dbReference type="NCBI Taxonomy" id="1229780"/>
    <lineage>
        <taxon>Bacteria</taxon>
        <taxon>Bacillati</taxon>
        <taxon>Actinomycetota</taxon>
        <taxon>Acidimicrobiia</taxon>
        <taxon>Acidimicrobiales</taxon>
        <taxon>Microthrixaceae</taxon>
        <taxon>Candidatus Neomicrothrix</taxon>
    </lineage>
</organism>
<keyword evidence="2" id="KW-0812">Transmembrane</keyword>
<gene>
    <name evidence="3" type="ORF">BN381_450031</name>
</gene>
<comment type="caution">
    <text evidence="3">The sequence shown here is derived from an EMBL/GenBank/DDBJ whole genome shotgun (WGS) entry which is preliminary data.</text>
</comment>
<dbReference type="HOGENOM" id="CLU_2567497_0_0_11"/>
<sequence length="81" mass="8119">MRSASCTGIHGSYLSNAIFFGVTFTGGIAGFLGGGFGCGLVAGSLLGVEFTRPGGDVAKNNKPPDLEGGGCGRARSWKIPP</sequence>
<name>R4Z219_9ACTN</name>
<dbReference type="STRING" id="1229780.BN381_450031"/>
<feature type="transmembrane region" description="Helical" evidence="2">
    <location>
        <begin position="17"/>
        <end position="42"/>
    </location>
</feature>
<keyword evidence="2" id="KW-1133">Transmembrane helix</keyword>
<dbReference type="Proteomes" id="UP000018291">
    <property type="component" value="Unassembled WGS sequence"/>
</dbReference>
<accession>R4Z219</accession>
<evidence type="ECO:0000256" key="2">
    <source>
        <dbReference type="SAM" id="Phobius"/>
    </source>
</evidence>
<dbReference type="AlphaFoldDB" id="R4Z219"/>